<keyword evidence="1" id="KW-0812">Transmembrane</keyword>
<keyword evidence="1" id="KW-1133">Transmembrane helix</keyword>
<protein>
    <submittedName>
        <fullName evidence="2">Uncharacterized protein</fullName>
    </submittedName>
</protein>
<reference evidence="2" key="1">
    <citation type="journal article" date="2014" name="Int. J. Syst. Evol. Microbiol.">
        <title>Complete genome sequence of Corynebacterium casei LMG S-19264T (=DSM 44701T), isolated from a smear-ripened cheese.</title>
        <authorList>
            <consortium name="US DOE Joint Genome Institute (JGI-PGF)"/>
            <person name="Walter F."/>
            <person name="Albersmeier A."/>
            <person name="Kalinowski J."/>
            <person name="Ruckert C."/>
        </authorList>
    </citation>
    <scope>NUCLEOTIDE SEQUENCE</scope>
    <source>
        <strain evidence="2">JCM 3086</strain>
    </source>
</reference>
<evidence type="ECO:0000313" key="2">
    <source>
        <dbReference type="EMBL" id="GGJ60156.1"/>
    </source>
</evidence>
<feature type="transmembrane region" description="Helical" evidence="1">
    <location>
        <begin position="21"/>
        <end position="39"/>
    </location>
</feature>
<evidence type="ECO:0000256" key="1">
    <source>
        <dbReference type="SAM" id="Phobius"/>
    </source>
</evidence>
<comment type="caution">
    <text evidence="2">The sequence shown here is derived from an EMBL/GenBank/DDBJ whole genome shotgun (WGS) entry which is preliminary data.</text>
</comment>
<dbReference type="Pfam" id="PF06772">
    <property type="entry name" value="LtrA"/>
    <property type="match status" value="1"/>
</dbReference>
<accession>A0A917LD72</accession>
<dbReference type="AlphaFoldDB" id="A0A917LD72"/>
<proteinExistence type="predicted"/>
<dbReference type="InterPro" id="IPR010640">
    <property type="entry name" value="Low_temperature_requirement_A"/>
</dbReference>
<sequence length="62" mass="6863">MFSGFGWLTNAVRPDAVQVRLLLTLAMMGFFIMGLDVRYAFDPEGWAFPVAYLAVVAIHGLV</sequence>
<evidence type="ECO:0000313" key="3">
    <source>
        <dbReference type="Proteomes" id="UP000657574"/>
    </source>
</evidence>
<name>A0A917LD72_9ACTN</name>
<keyword evidence="1" id="KW-0472">Membrane</keyword>
<dbReference type="Proteomes" id="UP000657574">
    <property type="component" value="Unassembled WGS sequence"/>
</dbReference>
<organism evidence="2 3">
    <name type="scientific">Streptomyces brasiliensis</name>
    <dbReference type="NCBI Taxonomy" id="1954"/>
    <lineage>
        <taxon>Bacteria</taxon>
        <taxon>Bacillati</taxon>
        <taxon>Actinomycetota</taxon>
        <taxon>Actinomycetes</taxon>
        <taxon>Kitasatosporales</taxon>
        <taxon>Streptomycetaceae</taxon>
        <taxon>Streptomyces</taxon>
    </lineage>
</organism>
<reference evidence="2" key="2">
    <citation type="submission" date="2020-09" db="EMBL/GenBank/DDBJ databases">
        <authorList>
            <person name="Sun Q."/>
            <person name="Ohkuma M."/>
        </authorList>
    </citation>
    <scope>NUCLEOTIDE SEQUENCE</scope>
    <source>
        <strain evidence="2">JCM 3086</strain>
    </source>
</reference>
<dbReference type="EMBL" id="BMQA01000063">
    <property type="protein sequence ID" value="GGJ60156.1"/>
    <property type="molecule type" value="Genomic_DNA"/>
</dbReference>
<gene>
    <name evidence="2" type="ORF">GCM10010121_083510</name>
</gene>
<keyword evidence="3" id="KW-1185">Reference proteome</keyword>